<feature type="region of interest" description="Disordered" evidence="1">
    <location>
        <begin position="117"/>
        <end position="295"/>
    </location>
</feature>
<reference evidence="2" key="2">
    <citation type="journal article" date="2019" name="IMA Fungus">
        <title>Genome sequencing and comparison of five Tilletia species to identify candidate genes for the detection of regulated species infecting wheat.</title>
        <authorList>
            <person name="Nguyen H.D.T."/>
            <person name="Sultana T."/>
            <person name="Kesanakurti P."/>
            <person name="Hambleton S."/>
        </authorList>
    </citation>
    <scope>NUCLEOTIDE SEQUENCE</scope>
    <source>
        <strain evidence="2">DAOMC 236416</strain>
    </source>
</reference>
<evidence type="ECO:0000256" key="1">
    <source>
        <dbReference type="SAM" id="MobiDB-lite"/>
    </source>
</evidence>
<comment type="caution">
    <text evidence="2">The sequence shown here is derived from an EMBL/GenBank/DDBJ whole genome shotgun (WGS) entry which is preliminary data.</text>
</comment>
<feature type="compositionally biased region" description="Polar residues" evidence="1">
    <location>
        <begin position="266"/>
        <end position="295"/>
    </location>
</feature>
<dbReference type="Proteomes" id="UP000077521">
    <property type="component" value="Unassembled WGS sequence"/>
</dbReference>
<evidence type="ECO:0000313" key="2">
    <source>
        <dbReference type="EMBL" id="KAE8243820.1"/>
    </source>
</evidence>
<reference evidence="2" key="1">
    <citation type="submission" date="2016-04" db="EMBL/GenBank/DDBJ databases">
        <authorList>
            <person name="Nguyen H.D."/>
            <person name="Samba Siva P."/>
            <person name="Cullis J."/>
            <person name="Levesque C.A."/>
            <person name="Hambleton S."/>
        </authorList>
    </citation>
    <scope>NUCLEOTIDE SEQUENCE</scope>
    <source>
        <strain evidence="2">DAOMC 236416</strain>
    </source>
</reference>
<name>A0A8T8SN33_9BASI</name>
<feature type="compositionally biased region" description="Polar residues" evidence="1">
    <location>
        <begin position="237"/>
        <end position="254"/>
    </location>
</feature>
<feature type="compositionally biased region" description="Polar residues" evidence="1">
    <location>
        <begin position="202"/>
        <end position="227"/>
    </location>
</feature>
<organism evidence="2 3">
    <name type="scientific">Tilletia indica</name>
    <dbReference type="NCBI Taxonomy" id="43049"/>
    <lineage>
        <taxon>Eukaryota</taxon>
        <taxon>Fungi</taxon>
        <taxon>Dikarya</taxon>
        <taxon>Basidiomycota</taxon>
        <taxon>Ustilaginomycotina</taxon>
        <taxon>Exobasidiomycetes</taxon>
        <taxon>Tilletiales</taxon>
        <taxon>Tilletiaceae</taxon>
        <taxon>Tilletia</taxon>
    </lineage>
</organism>
<keyword evidence="3" id="KW-1185">Reference proteome</keyword>
<proteinExistence type="predicted"/>
<evidence type="ECO:0000313" key="3">
    <source>
        <dbReference type="Proteomes" id="UP000077521"/>
    </source>
</evidence>
<sequence length="295" mass="31966">MDQQHEKLLNDVLSSKKGRDFYEPFLTLNPPWACPPISFDDTEAPVEFDTVRSPLRTLNICKNFTNYLAQHLARHDIKNKQVSNARYAFDYANRVRRGIAVDSQAIRYKTSHLGAWTLPTERDPDQPARDPTHSDRSSSSRRTSAPSAPSVSTSHTQQPLSSSAAASTSRNTAPTAQIAASTSATRLEQPASIPAHSDRMASYQQQRPHISAPSAPSVSTSHTQQPLSSSAAASTSRNTAPTPQIVASISTTRPDQPASIPAHSDPTASYQQQQPHISAPSAPSVSTSHTQQPVD</sequence>
<dbReference type="EMBL" id="LWDF02000742">
    <property type="protein sequence ID" value="KAE8243820.1"/>
    <property type="molecule type" value="Genomic_DNA"/>
</dbReference>
<accession>A0A8T8SN33</accession>
<protein>
    <submittedName>
        <fullName evidence="2">Uncharacterized protein</fullName>
    </submittedName>
</protein>
<feature type="compositionally biased region" description="Basic and acidic residues" evidence="1">
    <location>
        <begin position="120"/>
        <end position="138"/>
    </location>
</feature>
<dbReference type="AlphaFoldDB" id="A0A8T8SN33"/>
<gene>
    <name evidence="2" type="ORF">A4X13_0g6936</name>
</gene>
<feature type="compositionally biased region" description="Low complexity" evidence="1">
    <location>
        <begin position="140"/>
        <end position="176"/>
    </location>
</feature>